<gene>
    <name evidence="2" type="ORF">VM95_31285</name>
</gene>
<dbReference type="RefSeq" id="WP_045703199.1">
    <property type="nucleotide sequence ID" value="NZ_JZKH01000092.1"/>
</dbReference>
<proteinExistence type="predicted"/>
<protein>
    <recommendedName>
        <fullName evidence="4">DUF3592 domain-containing protein</fullName>
    </recommendedName>
</protein>
<comment type="caution">
    <text evidence="2">The sequence shown here is derived from an EMBL/GenBank/DDBJ whole genome shotgun (WGS) entry which is preliminary data.</text>
</comment>
<keyword evidence="1" id="KW-0812">Transmembrane</keyword>
<evidence type="ECO:0000256" key="1">
    <source>
        <dbReference type="SAM" id="Phobius"/>
    </source>
</evidence>
<evidence type="ECO:0008006" key="4">
    <source>
        <dbReference type="Google" id="ProtNLM"/>
    </source>
</evidence>
<organism evidence="2 3">
    <name type="scientific">Streptomyces rubellomurinus (strain ATCC 31215)</name>
    <dbReference type="NCBI Taxonomy" id="359131"/>
    <lineage>
        <taxon>Bacteria</taxon>
        <taxon>Bacillati</taxon>
        <taxon>Actinomycetota</taxon>
        <taxon>Actinomycetes</taxon>
        <taxon>Kitasatosporales</taxon>
        <taxon>Streptomycetaceae</taxon>
        <taxon>Streptomyces</taxon>
    </lineage>
</organism>
<dbReference type="Proteomes" id="UP000033699">
    <property type="component" value="Unassembled WGS sequence"/>
</dbReference>
<keyword evidence="3" id="KW-1185">Reference proteome</keyword>
<dbReference type="OrthoDB" id="4334052at2"/>
<name>A0A0F2T6C7_STRR3</name>
<reference evidence="2 3" key="1">
    <citation type="submission" date="2015-02" db="EMBL/GenBank/DDBJ databases">
        <authorList>
            <person name="Ju K.-S."/>
            <person name="Doroghazi J.R."/>
            <person name="Metcalf W."/>
        </authorList>
    </citation>
    <scope>NUCLEOTIDE SEQUENCE [LARGE SCALE GENOMIC DNA]</scope>
    <source>
        <strain evidence="2 3">ATCC 31215</strain>
    </source>
</reference>
<dbReference type="PATRIC" id="fig|359131.3.peg.7879"/>
<feature type="transmembrane region" description="Helical" evidence="1">
    <location>
        <begin position="63"/>
        <end position="83"/>
    </location>
</feature>
<accession>A0A0F2T6C7</accession>
<evidence type="ECO:0000313" key="2">
    <source>
        <dbReference type="EMBL" id="KJS58779.1"/>
    </source>
</evidence>
<feature type="transmembrane region" description="Helical" evidence="1">
    <location>
        <begin position="37"/>
        <end position="56"/>
    </location>
</feature>
<keyword evidence="1" id="KW-0472">Membrane</keyword>
<feature type="transmembrane region" description="Helical" evidence="1">
    <location>
        <begin position="170"/>
        <end position="192"/>
    </location>
</feature>
<dbReference type="EMBL" id="JZKH01000092">
    <property type="protein sequence ID" value="KJS58779.1"/>
    <property type="molecule type" value="Genomic_DNA"/>
</dbReference>
<keyword evidence="1" id="KW-1133">Transmembrane helix</keyword>
<evidence type="ECO:0000313" key="3">
    <source>
        <dbReference type="Proteomes" id="UP000033699"/>
    </source>
</evidence>
<sequence>MARTGGRRGTVALAVALVAAVPAGTFGLVAVSTYVSGGLAVLLGLALGIGWIVGLVRLVGAGAGCWLGAVGALLWLAALASVYSARDSMILGASGLTTTGRVTATHDRPQGKHPDSTYDVADEHGVPIPNGTVAARLRSHAVGDLLTVRYDPRGVAGARLPENVDLPRDLAGALGVNAFLMAATAGLGVAVVRNGRPRRVPFPRPGGGPRPQ</sequence>
<dbReference type="AlphaFoldDB" id="A0A0F2T6C7"/>